<evidence type="ECO:0000313" key="3">
    <source>
        <dbReference type="EMBL" id="ADW69132.1"/>
    </source>
</evidence>
<proteinExistence type="predicted"/>
<evidence type="ECO:0008006" key="5">
    <source>
        <dbReference type="Google" id="ProtNLM"/>
    </source>
</evidence>
<dbReference type="Proteomes" id="UP000000343">
    <property type="component" value="Chromosome"/>
</dbReference>
<dbReference type="GO" id="GO:0020037">
    <property type="term" value="F:heme binding"/>
    <property type="evidence" value="ECO:0007669"/>
    <property type="project" value="InterPro"/>
</dbReference>
<dbReference type="STRING" id="1198114.AciX9_2088"/>
<feature type="compositionally biased region" description="Polar residues" evidence="1">
    <location>
        <begin position="110"/>
        <end position="122"/>
    </location>
</feature>
<dbReference type="Gene3D" id="1.10.760.10">
    <property type="entry name" value="Cytochrome c-like domain"/>
    <property type="match status" value="1"/>
</dbReference>
<dbReference type="PaxDb" id="1198114-AciX9_2088"/>
<protein>
    <recommendedName>
        <fullName evidence="5">Cytochrome c domain-containing protein</fullName>
    </recommendedName>
</protein>
<evidence type="ECO:0000256" key="1">
    <source>
        <dbReference type="SAM" id="MobiDB-lite"/>
    </source>
</evidence>
<keyword evidence="2" id="KW-0732">Signal</keyword>
<dbReference type="AlphaFoldDB" id="E8X1X1"/>
<sequence>MSRKLTLILGAAACTLLCGLCISSQALAQKLQLPDDTGKPEFVHNCTACHLASLVVAVKKTPDDWRKNVDDMAARGTDGTKEDLDKVVVYLDKYYSLQTPAPSEAPHPAPQSTLHAPTTLSPTDRERLKQILAEPGTAQVTASNSKPHTP</sequence>
<accession>E8X1X1</accession>
<dbReference type="SUPFAM" id="SSF46626">
    <property type="entry name" value="Cytochrome c"/>
    <property type="match status" value="1"/>
</dbReference>
<feature type="region of interest" description="Disordered" evidence="1">
    <location>
        <begin position="99"/>
        <end position="150"/>
    </location>
</feature>
<feature type="chain" id="PRO_5003230573" description="Cytochrome c domain-containing protein" evidence="2">
    <location>
        <begin position="29"/>
        <end position="150"/>
    </location>
</feature>
<evidence type="ECO:0000313" key="4">
    <source>
        <dbReference type="Proteomes" id="UP000000343"/>
    </source>
</evidence>
<feature type="compositionally biased region" description="Polar residues" evidence="1">
    <location>
        <begin position="138"/>
        <end position="150"/>
    </location>
</feature>
<dbReference type="OrthoDB" id="116419at2"/>
<name>E8X1X1_GRATM</name>
<evidence type="ECO:0000256" key="2">
    <source>
        <dbReference type="SAM" id="SignalP"/>
    </source>
</evidence>
<dbReference type="RefSeq" id="WP_013580448.1">
    <property type="nucleotide sequence ID" value="NC_015064.1"/>
</dbReference>
<gene>
    <name evidence="3" type="ordered locus">AciX9_2088</name>
</gene>
<dbReference type="InterPro" id="IPR036909">
    <property type="entry name" value="Cyt_c-like_dom_sf"/>
</dbReference>
<keyword evidence="4" id="KW-1185">Reference proteome</keyword>
<dbReference type="GO" id="GO:0009055">
    <property type="term" value="F:electron transfer activity"/>
    <property type="evidence" value="ECO:0007669"/>
    <property type="project" value="InterPro"/>
</dbReference>
<dbReference type="KEGG" id="acm:AciX9_2088"/>
<reference evidence="4" key="1">
    <citation type="submission" date="2011-01" db="EMBL/GenBank/DDBJ databases">
        <title>Complete sequence of chromosome of Acidobacterium sp. MP5ACTX9.</title>
        <authorList>
            <consortium name="US DOE Joint Genome Institute"/>
            <person name="Lucas S."/>
            <person name="Copeland A."/>
            <person name="Lapidus A."/>
            <person name="Cheng J.-F."/>
            <person name="Goodwin L."/>
            <person name="Pitluck S."/>
            <person name="Teshima H."/>
            <person name="Detter J.C."/>
            <person name="Han C."/>
            <person name="Tapia R."/>
            <person name="Land M."/>
            <person name="Hauser L."/>
            <person name="Kyrpides N."/>
            <person name="Ivanova N."/>
            <person name="Ovchinnikova G."/>
            <person name="Pagani I."/>
            <person name="Rawat S.R."/>
            <person name="Mannisto M."/>
            <person name="Haggblom M.M."/>
            <person name="Woyke T."/>
        </authorList>
    </citation>
    <scope>NUCLEOTIDE SEQUENCE [LARGE SCALE GENOMIC DNA]</scope>
    <source>
        <strain evidence="4">MP5ACTX9</strain>
    </source>
</reference>
<dbReference type="EMBL" id="CP002480">
    <property type="protein sequence ID" value="ADW69132.1"/>
    <property type="molecule type" value="Genomic_DNA"/>
</dbReference>
<organism evidence="4">
    <name type="scientific">Granulicella tundricola (strain ATCC BAA-1859 / DSM 23138 / MP5ACTX9)</name>
    <dbReference type="NCBI Taxonomy" id="1198114"/>
    <lineage>
        <taxon>Bacteria</taxon>
        <taxon>Pseudomonadati</taxon>
        <taxon>Acidobacteriota</taxon>
        <taxon>Terriglobia</taxon>
        <taxon>Terriglobales</taxon>
        <taxon>Acidobacteriaceae</taxon>
        <taxon>Granulicella</taxon>
    </lineage>
</organism>
<feature type="signal peptide" evidence="2">
    <location>
        <begin position="1"/>
        <end position="28"/>
    </location>
</feature>
<dbReference type="HOGENOM" id="CLU_1737989_0_0_0"/>